<evidence type="ECO:0000313" key="1">
    <source>
        <dbReference type="EMBL" id="MRV72718.1"/>
    </source>
</evidence>
<name>A0A7X2IN03_9BURK</name>
<dbReference type="Proteomes" id="UP000446768">
    <property type="component" value="Unassembled WGS sequence"/>
</dbReference>
<protein>
    <submittedName>
        <fullName evidence="1">Uncharacterized protein</fullName>
    </submittedName>
</protein>
<sequence length="266" mass="29664">MSKNTEARLNETQREFLQKLNSLDFGPLAYKLMNPEDRPGLSLEQTADAITKYKGFLFLVNNAQGKPVSPSRYIDYVWHTHVLDTELYLTQTATLFGRQLHHFPFFGKRGAADEKELLAAAAATKEQARGYFGWDDDDWCGTRPKGPRPLQELASIIYPSGLPQAGVAQGQDTISIQVGNFLHTVQHIGSPAPNLFGARLSHLDVLEKLLKLPIWVIVCMPADLATLSEVVQIRRDKLVEVTKTLLEQRPEAAGFKADMVALNSIH</sequence>
<gene>
    <name evidence="1" type="ORF">GJ700_13470</name>
</gene>
<dbReference type="AlphaFoldDB" id="A0A7X2IN03"/>
<evidence type="ECO:0000313" key="2">
    <source>
        <dbReference type="Proteomes" id="UP000446768"/>
    </source>
</evidence>
<dbReference type="EMBL" id="WKJJ01000007">
    <property type="protein sequence ID" value="MRV72718.1"/>
    <property type="molecule type" value="Genomic_DNA"/>
</dbReference>
<accession>A0A7X2IN03</accession>
<proteinExistence type="predicted"/>
<dbReference type="RefSeq" id="WP_154374526.1">
    <property type="nucleotide sequence ID" value="NZ_WKJJ01000007.1"/>
</dbReference>
<reference evidence="1 2" key="1">
    <citation type="submission" date="2019-11" db="EMBL/GenBank/DDBJ databases">
        <title>Novel species isolated from a subtropical stream in China.</title>
        <authorList>
            <person name="Lu H."/>
        </authorList>
    </citation>
    <scope>NUCLEOTIDE SEQUENCE [LARGE SCALE GENOMIC DNA]</scope>
    <source>
        <strain evidence="1 2">FT92W</strain>
    </source>
</reference>
<comment type="caution">
    <text evidence="1">The sequence shown here is derived from an EMBL/GenBank/DDBJ whole genome shotgun (WGS) entry which is preliminary data.</text>
</comment>
<organism evidence="1 2">
    <name type="scientific">Pseudoduganella rivuli</name>
    <dbReference type="NCBI Taxonomy" id="2666085"/>
    <lineage>
        <taxon>Bacteria</taxon>
        <taxon>Pseudomonadati</taxon>
        <taxon>Pseudomonadota</taxon>
        <taxon>Betaproteobacteria</taxon>
        <taxon>Burkholderiales</taxon>
        <taxon>Oxalobacteraceae</taxon>
        <taxon>Telluria group</taxon>
        <taxon>Pseudoduganella</taxon>
    </lineage>
</organism>
<keyword evidence="2" id="KW-1185">Reference proteome</keyword>